<dbReference type="InterPro" id="IPR003598">
    <property type="entry name" value="Ig_sub2"/>
</dbReference>
<accession>A0A8C5WLD1</accession>
<evidence type="ECO:0000259" key="6">
    <source>
        <dbReference type="PROSITE" id="PS50835"/>
    </source>
</evidence>
<evidence type="ECO:0000256" key="1">
    <source>
        <dbReference type="ARBA" id="ARBA00004496"/>
    </source>
</evidence>
<feature type="compositionally biased region" description="Basic and acidic residues" evidence="5">
    <location>
        <begin position="288"/>
        <end position="301"/>
    </location>
</feature>
<keyword evidence="3" id="KW-0677">Repeat</keyword>
<feature type="domain" description="Ig-like" evidence="6">
    <location>
        <begin position="335"/>
        <end position="422"/>
    </location>
</feature>
<dbReference type="GO" id="GO:0031430">
    <property type="term" value="C:M band"/>
    <property type="evidence" value="ECO:0007669"/>
    <property type="project" value="TreeGrafter"/>
</dbReference>
<dbReference type="FunFam" id="2.60.40.10:FF:000031">
    <property type="entry name" value="Myosin-binding protein C, slow type"/>
    <property type="match status" value="1"/>
</dbReference>
<dbReference type="PANTHER" id="PTHR13817">
    <property type="entry name" value="TITIN"/>
    <property type="match status" value="1"/>
</dbReference>
<feature type="region of interest" description="Disordered" evidence="5">
    <location>
        <begin position="786"/>
        <end position="805"/>
    </location>
</feature>
<keyword evidence="4" id="KW-0393">Immunoglobulin domain</keyword>
<sequence>MRSHRVPIGQSTRFILNVQSKPTGDVKWYHNGVEIQESSKYHITNVSGVLTLEIVHCHSEDSGTYRAVCTNYKGETSDYATLDIAGDDYYTYTPKRKDDIVPRSAFPELIKTEDYAVSSFKKTSELEASSERREVRSQVTASRESRESLEYYASEEKRVSAAEARAVEERVVHRKFKTSEPAKILTRPQSLTVSEGDNARFSCDFDGEPTPSVTWFLEGQPIVSSLRHQVTSTKYKSSFEILSVKHSDEGNYTVIVENSEGKQEAHFSLTIKKAKTSEKSIAPPTRVKSPEPHKKSHDAIKSPRRVKSPEPVTTKGKPSGKSPADKVQLPTVSAPKISQNLKAAASADKVKLSCIVESTLLNGREVAWLKDGKKLKEDGHFSFHYSADGTYELTILNISSADQGEYICEITGEGGVSRTTLQFVGQVFKSVFSQVTSVIEAKKSAQLAQSVVHEEITKTDLVSQEIKSVQTEVKKSVSHISFSEGQKVSLKADILGASQVKWMLNGSELKNSEEYRYGVSGSDQTLTIKNISAKNQGILTCEAKTDQGIIKCQFDLTLSKDQSNAPSFVYQPKSQTVNEGQDVVFKCEITGDPSPEVEWFKDNVLISVSSHIKVSRSKNVYTLEIQSAKERDTGKYTVSAKNYHGQSSATASLNVLHLVEEPTRQLVLKAADETSLQESFAAQSLQMSASRIQEASFSSSSSSSISESKFSSMSSMSSMKEASFMEMSSSSIMEKSSMRQMESLSSKMISAGIKGSSPKIEALPSDVSIDVGKVLTVACAFSGEPTPDASWAQAGQPVPSKEQKGRVHIETDEDLTTLTIMDVQKRDSGLYTLTLSNIFGTDSASVKISVRSP</sequence>
<proteinExistence type="predicted"/>
<dbReference type="SUPFAM" id="SSF48726">
    <property type="entry name" value="Immunoglobulin"/>
    <property type="match status" value="6"/>
</dbReference>
<keyword evidence="8" id="KW-1185">Reference proteome</keyword>
<protein>
    <recommendedName>
        <fullName evidence="6">Ig-like domain-containing protein</fullName>
    </recommendedName>
</protein>
<dbReference type="CDD" id="cd00096">
    <property type="entry name" value="Ig"/>
    <property type="match status" value="2"/>
</dbReference>
<dbReference type="AlphaFoldDB" id="A0A8C5WLD1"/>
<dbReference type="Proteomes" id="UP000694569">
    <property type="component" value="Unplaced"/>
</dbReference>
<dbReference type="PROSITE" id="PS50835">
    <property type="entry name" value="IG_LIKE"/>
    <property type="match status" value="6"/>
</dbReference>
<dbReference type="SMART" id="SM00409">
    <property type="entry name" value="IG"/>
    <property type="match status" value="6"/>
</dbReference>
<dbReference type="GO" id="GO:0045214">
    <property type="term" value="P:sarcomere organization"/>
    <property type="evidence" value="ECO:0007669"/>
    <property type="project" value="TreeGrafter"/>
</dbReference>
<evidence type="ECO:0000256" key="2">
    <source>
        <dbReference type="ARBA" id="ARBA00022490"/>
    </source>
</evidence>
<evidence type="ECO:0000256" key="4">
    <source>
        <dbReference type="ARBA" id="ARBA00023319"/>
    </source>
</evidence>
<evidence type="ECO:0000313" key="8">
    <source>
        <dbReference type="Proteomes" id="UP000694569"/>
    </source>
</evidence>
<dbReference type="InterPro" id="IPR007110">
    <property type="entry name" value="Ig-like_dom"/>
</dbReference>
<feature type="region of interest" description="Disordered" evidence="5">
    <location>
        <begin position="272"/>
        <end position="327"/>
    </location>
</feature>
<dbReference type="GeneTree" id="ENSGT01110000267173"/>
<reference evidence="7" key="1">
    <citation type="submission" date="2025-08" db="UniProtKB">
        <authorList>
            <consortium name="Ensembl"/>
        </authorList>
    </citation>
    <scope>IDENTIFICATION</scope>
</reference>
<feature type="domain" description="Ig-like" evidence="6">
    <location>
        <begin position="181"/>
        <end position="270"/>
    </location>
</feature>
<feature type="domain" description="Ig-like" evidence="6">
    <location>
        <begin position="758"/>
        <end position="849"/>
    </location>
</feature>
<comment type="subcellular location">
    <subcellularLocation>
        <location evidence="1">Cytoplasm</location>
    </subcellularLocation>
</comment>
<evidence type="ECO:0000313" key="7">
    <source>
        <dbReference type="Ensembl" id="ENSLLEP00000046429.1"/>
    </source>
</evidence>
<dbReference type="InterPro" id="IPR013098">
    <property type="entry name" value="Ig_I-set"/>
</dbReference>
<dbReference type="InterPro" id="IPR013783">
    <property type="entry name" value="Ig-like_fold"/>
</dbReference>
<feature type="domain" description="Ig-like" evidence="6">
    <location>
        <begin position="499"/>
        <end position="557"/>
    </location>
</feature>
<dbReference type="FunFam" id="2.60.40.10:FF:001476">
    <property type="entry name" value="titin isoform X1"/>
    <property type="match status" value="1"/>
</dbReference>
<reference evidence="7" key="2">
    <citation type="submission" date="2025-09" db="UniProtKB">
        <authorList>
            <consortium name="Ensembl"/>
        </authorList>
    </citation>
    <scope>IDENTIFICATION</scope>
</reference>
<dbReference type="FunFam" id="2.60.40.10:FF:001477">
    <property type="entry name" value="Titin b"/>
    <property type="match status" value="1"/>
</dbReference>
<evidence type="ECO:0000256" key="5">
    <source>
        <dbReference type="SAM" id="MobiDB-lite"/>
    </source>
</evidence>
<name>A0A8C5WLD1_9ANUR</name>
<feature type="domain" description="Ig-like" evidence="6">
    <location>
        <begin position="566"/>
        <end position="654"/>
    </location>
</feature>
<keyword evidence="2" id="KW-0963">Cytoplasm</keyword>
<dbReference type="SMART" id="SM00408">
    <property type="entry name" value="IGc2"/>
    <property type="match status" value="6"/>
</dbReference>
<dbReference type="Gene3D" id="2.60.40.10">
    <property type="entry name" value="Immunoglobulins"/>
    <property type="match status" value="6"/>
</dbReference>
<evidence type="ECO:0000256" key="3">
    <source>
        <dbReference type="ARBA" id="ARBA00022737"/>
    </source>
</evidence>
<dbReference type="FunFam" id="2.60.40.10:FF:001579">
    <property type="entry name" value="Titin a"/>
    <property type="match status" value="1"/>
</dbReference>
<dbReference type="FunFam" id="2.60.40.10:FF:000672">
    <property type="entry name" value="Titin a"/>
    <property type="match status" value="1"/>
</dbReference>
<dbReference type="InterPro" id="IPR003599">
    <property type="entry name" value="Ig_sub"/>
</dbReference>
<dbReference type="PANTHER" id="PTHR13817:SF151">
    <property type="entry name" value="TITIN"/>
    <property type="match status" value="1"/>
</dbReference>
<feature type="domain" description="Ig-like" evidence="6">
    <location>
        <begin position="1"/>
        <end position="83"/>
    </location>
</feature>
<dbReference type="Ensembl" id="ENSLLET00000048268.1">
    <property type="protein sequence ID" value="ENSLLEP00000046429.1"/>
    <property type="gene ID" value="ENSLLEG00000029336.1"/>
</dbReference>
<dbReference type="FunFam" id="2.60.40.10:FF:000425">
    <property type="entry name" value="Myosin light chain kinase"/>
    <property type="match status" value="1"/>
</dbReference>
<organism evidence="7 8">
    <name type="scientific">Leptobrachium leishanense</name>
    <name type="common">Leishan spiny toad</name>
    <dbReference type="NCBI Taxonomy" id="445787"/>
    <lineage>
        <taxon>Eukaryota</taxon>
        <taxon>Metazoa</taxon>
        <taxon>Chordata</taxon>
        <taxon>Craniata</taxon>
        <taxon>Vertebrata</taxon>
        <taxon>Euteleostomi</taxon>
        <taxon>Amphibia</taxon>
        <taxon>Batrachia</taxon>
        <taxon>Anura</taxon>
        <taxon>Pelobatoidea</taxon>
        <taxon>Megophryidae</taxon>
        <taxon>Leptobrachium</taxon>
    </lineage>
</organism>
<dbReference type="InterPro" id="IPR050964">
    <property type="entry name" value="Striated_Muscle_Regulatory"/>
</dbReference>
<dbReference type="Pfam" id="PF07679">
    <property type="entry name" value="I-set"/>
    <property type="match status" value="6"/>
</dbReference>
<dbReference type="InterPro" id="IPR036179">
    <property type="entry name" value="Ig-like_dom_sf"/>
</dbReference>
<dbReference type="OrthoDB" id="5969272at2759"/>